<dbReference type="PANTHER" id="PTHR43372">
    <property type="entry name" value="FATTY-ACID AMIDE HYDROLASE"/>
    <property type="match status" value="1"/>
</dbReference>
<reference evidence="2 3" key="1">
    <citation type="submission" date="2018-04" db="EMBL/GenBank/DDBJ databases">
        <title>Genomic Encyclopedia of Archaeal and Bacterial Type Strains, Phase II (KMG-II): from individual species to whole genera.</title>
        <authorList>
            <person name="Goeker M."/>
        </authorList>
    </citation>
    <scope>NUCLEOTIDE SEQUENCE [LARGE SCALE GENOMIC DNA]</scope>
    <source>
        <strain evidence="2 3">DSM 5822</strain>
    </source>
</reference>
<accession>A0A2T5IVF4</accession>
<dbReference type="PANTHER" id="PTHR43372:SF4">
    <property type="entry name" value="FATTY-ACID AMIDE HYDROLASE 2"/>
    <property type="match status" value="1"/>
</dbReference>
<keyword evidence="2" id="KW-0378">Hydrolase</keyword>
<dbReference type="InterPro" id="IPR023631">
    <property type="entry name" value="Amidase_dom"/>
</dbReference>
<dbReference type="Proteomes" id="UP000244223">
    <property type="component" value="Unassembled WGS sequence"/>
</dbReference>
<dbReference type="OrthoDB" id="9811471at2"/>
<dbReference type="GO" id="GO:0012505">
    <property type="term" value="C:endomembrane system"/>
    <property type="evidence" value="ECO:0007669"/>
    <property type="project" value="TreeGrafter"/>
</dbReference>
<dbReference type="SUPFAM" id="SSF75304">
    <property type="entry name" value="Amidase signature (AS) enzymes"/>
    <property type="match status" value="1"/>
</dbReference>
<organism evidence="2 3">
    <name type="scientific">Agitococcus lubricus</name>
    <dbReference type="NCBI Taxonomy" id="1077255"/>
    <lineage>
        <taxon>Bacteria</taxon>
        <taxon>Pseudomonadati</taxon>
        <taxon>Pseudomonadota</taxon>
        <taxon>Gammaproteobacteria</taxon>
        <taxon>Moraxellales</taxon>
        <taxon>Moraxellaceae</taxon>
        <taxon>Agitococcus</taxon>
    </lineage>
</organism>
<evidence type="ECO:0000313" key="2">
    <source>
        <dbReference type="EMBL" id="PTQ87872.1"/>
    </source>
</evidence>
<feature type="domain" description="Amidase" evidence="1">
    <location>
        <begin position="24"/>
        <end position="455"/>
    </location>
</feature>
<dbReference type="Pfam" id="PF01425">
    <property type="entry name" value="Amidase"/>
    <property type="match status" value="1"/>
</dbReference>
<keyword evidence="3" id="KW-1185">Reference proteome</keyword>
<dbReference type="PIRSF" id="PIRSF001221">
    <property type="entry name" value="Amidase_fungi"/>
    <property type="match status" value="1"/>
</dbReference>
<dbReference type="InterPro" id="IPR052739">
    <property type="entry name" value="FAAH2"/>
</dbReference>
<sequence>MLLKQSAIALAADIKAKKISSRMVVEAHIAQIKCVNPRLNAVICHRFEQALREADAADNLIAKATNFNELPPLLGVPCTIKDTFEFEGMPQAVGMVSRKDVFGQSDAYAVNALRRAGAIPLGVTNTPELAMWYETYNRVYGRTKNAYDRTRITGGSSGGEGAIVGAGGSPFGLGSDVAGSIRMPAFFNGVFGHKASPLLINNEGHFPSAHGQTLNYLSAGPLCRRAEDLEPLVRILAGSQSYRLKSVAQVDISQLRVITVSPERGPKVSPDILNAQQQAVDALVAQGARHLTVDLPLLDDAFMIWSSLLADSSTPEHSFTAMLFGEYHIKHPVKALMQMAIQGKQSPHTLPLLMLTLLEQFPNLAVGQRKHYVKLGLQLKQQLNELLADDGVLIMPTFPKVAPRHGHPLLKPFDFVDCAIVNAMELPSTAVPMGLNASGIPTGIQVVSNQHNDHLSLACALSLEKAVGGWVPPWQQWLADLPMNLARQPKRKTKIMI</sequence>
<name>A0A2T5IVF4_9GAMM</name>
<dbReference type="Gene3D" id="3.90.1300.10">
    <property type="entry name" value="Amidase signature (AS) domain"/>
    <property type="match status" value="1"/>
</dbReference>
<dbReference type="RefSeq" id="WP_146164474.1">
    <property type="nucleotide sequence ID" value="NZ_QAON01000016.1"/>
</dbReference>
<proteinExistence type="predicted"/>
<dbReference type="GO" id="GO:0016787">
    <property type="term" value="F:hydrolase activity"/>
    <property type="evidence" value="ECO:0007669"/>
    <property type="project" value="UniProtKB-KW"/>
</dbReference>
<comment type="caution">
    <text evidence="2">The sequence shown here is derived from an EMBL/GenBank/DDBJ whole genome shotgun (WGS) entry which is preliminary data.</text>
</comment>
<dbReference type="PROSITE" id="PS00571">
    <property type="entry name" value="AMIDASES"/>
    <property type="match status" value="1"/>
</dbReference>
<protein>
    <submittedName>
        <fullName evidence="2">Fatty acid amide hydrolase 2</fullName>
    </submittedName>
</protein>
<evidence type="ECO:0000313" key="3">
    <source>
        <dbReference type="Proteomes" id="UP000244223"/>
    </source>
</evidence>
<gene>
    <name evidence="2" type="ORF">C8N29_11638</name>
</gene>
<dbReference type="AlphaFoldDB" id="A0A2T5IVF4"/>
<dbReference type="InterPro" id="IPR036928">
    <property type="entry name" value="AS_sf"/>
</dbReference>
<dbReference type="EMBL" id="QAON01000016">
    <property type="protein sequence ID" value="PTQ87872.1"/>
    <property type="molecule type" value="Genomic_DNA"/>
</dbReference>
<evidence type="ECO:0000259" key="1">
    <source>
        <dbReference type="Pfam" id="PF01425"/>
    </source>
</evidence>
<dbReference type="InterPro" id="IPR020556">
    <property type="entry name" value="Amidase_CS"/>
</dbReference>